<keyword evidence="1" id="KW-0472">Membrane</keyword>
<dbReference type="Proteomes" id="UP000724874">
    <property type="component" value="Unassembled WGS sequence"/>
</dbReference>
<gene>
    <name evidence="2" type="ORF">CPB84DRAFT_1775267</name>
</gene>
<feature type="transmembrane region" description="Helical" evidence="1">
    <location>
        <begin position="36"/>
        <end position="57"/>
    </location>
</feature>
<keyword evidence="1" id="KW-1133">Transmembrane helix</keyword>
<evidence type="ECO:0000256" key="1">
    <source>
        <dbReference type="SAM" id="Phobius"/>
    </source>
</evidence>
<evidence type="ECO:0000313" key="3">
    <source>
        <dbReference type="Proteomes" id="UP000724874"/>
    </source>
</evidence>
<sequence>MGSFPQHFFSLIVASLCISTVGMVFGALTIDLSPIVWFIPAVIALTFIYNTFILLVASAETYNSPRLYSPSPIGCAYFLTFLWTASLAASTAITFLLFTNIIRTTDEKIKIWMAIIAGVSLLEAILLGFVAIMSHREMKQIRYKNKWRWRVDIGGGHPSQWSIAKPQPLV</sequence>
<keyword evidence="3" id="KW-1185">Reference proteome</keyword>
<evidence type="ECO:0000313" key="2">
    <source>
        <dbReference type="EMBL" id="KAF8902936.1"/>
    </source>
</evidence>
<feature type="transmembrane region" description="Helical" evidence="1">
    <location>
        <begin position="77"/>
        <end position="99"/>
    </location>
</feature>
<dbReference type="AlphaFoldDB" id="A0A9P5NNE4"/>
<proteinExistence type="predicted"/>
<keyword evidence="1" id="KW-0812">Transmembrane</keyword>
<comment type="caution">
    <text evidence="2">The sequence shown here is derived from an EMBL/GenBank/DDBJ whole genome shotgun (WGS) entry which is preliminary data.</text>
</comment>
<dbReference type="OrthoDB" id="2893947at2759"/>
<organism evidence="2 3">
    <name type="scientific">Gymnopilus junonius</name>
    <name type="common">Spectacular rustgill mushroom</name>
    <name type="synonym">Gymnopilus spectabilis subsp. junonius</name>
    <dbReference type="NCBI Taxonomy" id="109634"/>
    <lineage>
        <taxon>Eukaryota</taxon>
        <taxon>Fungi</taxon>
        <taxon>Dikarya</taxon>
        <taxon>Basidiomycota</taxon>
        <taxon>Agaricomycotina</taxon>
        <taxon>Agaricomycetes</taxon>
        <taxon>Agaricomycetidae</taxon>
        <taxon>Agaricales</taxon>
        <taxon>Agaricineae</taxon>
        <taxon>Hymenogastraceae</taxon>
        <taxon>Gymnopilus</taxon>
    </lineage>
</organism>
<dbReference type="EMBL" id="JADNYJ010000033">
    <property type="protein sequence ID" value="KAF8902936.1"/>
    <property type="molecule type" value="Genomic_DNA"/>
</dbReference>
<protein>
    <submittedName>
        <fullName evidence="2">Uncharacterized protein</fullName>
    </submittedName>
</protein>
<feature type="transmembrane region" description="Helical" evidence="1">
    <location>
        <begin position="111"/>
        <end position="132"/>
    </location>
</feature>
<accession>A0A9P5NNE4</accession>
<name>A0A9P5NNE4_GYMJU</name>
<reference evidence="2" key="1">
    <citation type="submission" date="2020-11" db="EMBL/GenBank/DDBJ databases">
        <authorList>
            <consortium name="DOE Joint Genome Institute"/>
            <person name="Ahrendt S."/>
            <person name="Riley R."/>
            <person name="Andreopoulos W."/>
            <person name="LaButti K."/>
            <person name="Pangilinan J."/>
            <person name="Ruiz-duenas F.J."/>
            <person name="Barrasa J.M."/>
            <person name="Sanchez-Garcia M."/>
            <person name="Camarero S."/>
            <person name="Miyauchi S."/>
            <person name="Serrano A."/>
            <person name="Linde D."/>
            <person name="Babiker R."/>
            <person name="Drula E."/>
            <person name="Ayuso-Fernandez I."/>
            <person name="Pacheco R."/>
            <person name="Padilla G."/>
            <person name="Ferreira P."/>
            <person name="Barriuso J."/>
            <person name="Kellner H."/>
            <person name="Castanera R."/>
            <person name="Alfaro M."/>
            <person name="Ramirez L."/>
            <person name="Pisabarro A.G."/>
            <person name="Kuo A."/>
            <person name="Tritt A."/>
            <person name="Lipzen A."/>
            <person name="He G."/>
            <person name="Yan M."/>
            <person name="Ng V."/>
            <person name="Cullen D."/>
            <person name="Martin F."/>
            <person name="Rosso M.-N."/>
            <person name="Henrissat B."/>
            <person name="Hibbett D."/>
            <person name="Martinez A.T."/>
            <person name="Grigoriev I.V."/>
        </authorList>
    </citation>
    <scope>NUCLEOTIDE SEQUENCE</scope>
    <source>
        <strain evidence="2">AH 44721</strain>
    </source>
</reference>